<evidence type="ECO:0000256" key="3">
    <source>
        <dbReference type="ARBA" id="ARBA00023242"/>
    </source>
</evidence>
<evidence type="ECO:0000256" key="1">
    <source>
        <dbReference type="ARBA" id="ARBA00004123"/>
    </source>
</evidence>
<feature type="coiled-coil region" evidence="4">
    <location>
        <begin position="172"/>
        <end position="206"/>
    </location>
</feature>
<dbReference type="PANTHER" id="PTHR13375">
    <property type="entry name" value="FMS INTERACTING PROTEIN"/>
    <property type="match status" value="1"/>
</dbReference>
<keyword evidence="4" id="KW-0175">Coiled coil</keyword>
<organism evidence="5 6">
    <name type="scientific">Oikopleura dioica</name>
    <name type="common">Tunicate</name>
    <dbReference type="NCBI Taxonomy" id="34765"/>
    <lineage>
        <taxon>Eukaryota</taxon>
        <taxon>Metazoa</taxon>
        <taxon>Chordata</taxon>
        <taxon>Tunicata</taxon>
        <taxon>Appendicularia</taxon>
        <taxon>Copelata</taxon>
        <taxon>Oikopleuridae</taxon>
        <taxon>Oikopleura</taxon>
    </lineage>
</organism>
<proteinExistence type="inferred from homology"/>
<dbReference type="PANTHER" id="PTHR13375:SF3">
    <property type="entry name" value="THO COMPLEX SUBUNIT 5 HOMOLOG"/>
    <property type="match status" value="1"/>
</dbReference>
<accession>A0ABN7SLN9</accession>
<comment type="subcellular location">
    <subcellularLocation>
        <location evidence="1">Nucleus</location>
    </subcellularLocation>
</comment>
<evidence type="ECO:0000313" key="6">
    <source>
        <dbReference type="Proteomes" id="UP001158576"/>
    </source>
</evidence>
<evidence type="ECO:0000256" key="4">
    <source>
        <dbReference type="SAM" id="Coils"/>
    </source>
</evidence>
<gene>
    <name evidence="5" type="ORF">OKIOD_LOCUS8560</name>
</gene>
<dbReference type="Proteomes" id="UP001158576">
    <property type="component" value="Chromosome XSR"/>
</dbReference>
<dbReference type="EMBL" id="OU015569">
    <property type="protein sequence ID" value="CAG5100448.1"/>
    <property type="molecule type" value="Genomic_DNA"/>
</dbReference>
<evidence type="ECO:0000256" key="2">
    <source>
        <dbReference type="ARBA" id="ARBA00008044"/>
    </source>
</evidence>
<evidence type="ECO:0000313" key="5">
    <source>
        <dbReference type="EMBL" id="CAG5100448.1"/>
    </source>
</evidence>
<keyword evidence="6" id="KW-1185">Reference proteome</keyword>
<name>A0ABN7SLN9_OIKDI</name>
<dbReference type="InterPro" id="IPR019163">
    <property type="entry name" value="THO_Thoc5"/>
</dbReference>
<comment type="similarity">
    <text evidence="2">Belongs to the THOC5 family.</text>
</comment>
<protein>
    <submittedName>
        <fullName evidence="5">Oidioi.mRNA.OKI2018_I69.XSR.g17002.t1.cds</fullName>
    </submittedName>
</protein>
<dbReference type="Pfam" id="PF09766">
    <property type="entry name" value="FmiP_Thoc5"/>
    <property type="match status" value="1"/>
</dbReference>
<sequence length="380" mass="43661">MWPRFIGFFLSSSLKLRRRSGSTWGCFTGFFSSSSLKLRRRSGSMGGCFTGFFFSSSLKLSRPASSFFFFRIADHSLDLLVDLVDVPLYVCRATKELTEDVINFGNKVSEKGTNHHTTAYKIAQINKEKQQVLEFEAEHTSIVSREEFYKLAPNRLKELADKNEHSLRLAQLEFELQERKLLAIELKEHKEKRSKLNQKIADLEDRERESVEGLKNLVETCKPFVESLDLSEADFGNTIVFAPSIETMSIPLESLYRQAKAREAQLGDFECFFKEEELQISYSDFTIRLLYCPKLERVLAKCDKPVLLDSVNPSDDGLGLPNLYGVSDRNDELMRQWHESGWKCYRWLQNIAGIELMLDECEVTSNAIDLNDVLDHLITA</sequence>
<keyword evidence="3" id="KW-0539">Nucleus</keyword>
<reference evidence="5 6" key="1">
    <citation type="submission" date="2021-04" db="EMBL/GenBank/DDBJ databases">
        <authorList>
            <person name="Bliznina A."/>
        </authorList>
    </citation>
    <scope>NUCLEOTIDE SEQUENCE [LARGE SCALE GENOMIC DNA]</scope>
</reference>